<dbReference type="InterPro" id="IPR021136">
    <property type="entry name" value="Flagellar_hook_control-like_C"/>
</dbReference>
<feature type="compositionally biased region" description="Gly residues" evidence="1">
    <location>
        <begin position="197"/>
        <end position="209"/>
    </location>
</feature>
<feature type="compositionally biased region" description="Low complexity" evidence="1">
    <location>
        <begin position="510"/>
        <end position="539"/>
    </location>
</feature>
<evidence type="ECO:0000259" key="2">
    <source>
        <dbReference type="Pfam" id="PF02120"/>
    </source>
</evidence>
<evidence type="ECO:0000313" key="4">
    <source>
        <dbReference type="Proteomes" id="UP000019666"/>
    </source>
</evidence>
<feature type="domain" description="Flagellar hook-length control protein-like C-terminal" evidence="2">
    <location>
        <begin position="419"/>
        <end position="489"/>
    </location>
</feature>
<accession>A0A017HHT3</accession>
<name>A0A017HHT3_9RHOB</name>
<evidence type="ECO:0000256" key="1">
    <source>
        <dbReference type="SAM" id="MobiDB-lite"/>
    </source>
</evidence>
<feature type="compositionally biased region" description="Pro residues" evidence="1">
    <location>
        <begin position="87"/>
        <end position="96"/>
    </location>
</feature>
<feature type="compositionally biased region" description="Polar residues" evidence="1">
    <location>
        <begin position="333"/>
        <end position="348"/>
    </location>
</feature>
<proteinExistence type="predicted"/>
<dbReference type="HOGENOM" id="CLU_505158_0_0_5"/>
<dbReference type="CDD" id="cd17470">
    <property type="entry name" value="T3SS_Flik_C"/>
    <property type="match status" value="1"/>
</dbReference>
<dbReference type="RefSeq" id="WP_037278386.1">
    <property type="nucleotide sequence ID" value="NZ_KK088555.1"/>
</dbReference>
<keyword evidence="4" id="KW-1185">Reference proteome</keyword>
<feature type="compositionally biased region" description="Basic and acidic residues" evidence="1">
    <location>
        <begin position="488"/>
        <end position="498"/>
    </location>
</feature>
<dbReference type="Proteomes" id="UP000019666">
    <property type="component" value="Unassembled WGS sequence"/>
</dbReference>
<organism evidence="3 4">
    <name type="scientific">Rubellimicrobium mesophilum DSM 19309</name>
    <dbReference type="NCBI Taxonomy" id="442562"/>
    <lineage>
        <taxon>Bacteria</taxon>
        <taxon>Pseudomonadati</taxon>
        <taxon>Pseudomonadota</taxon>
        <taxon>Alphaproteobacteria</taxon>
        <taxon>Rhodobacterales</taxon>
        <taxon>Roseobacteraceae</taxon>
        <taxon>Rubellimicrobium</taxon>
    </lineage>
</organism>
<gene>
    <name evidence="3" type="ORF">Rumeso_04482</name>
</gene>
<comment type="caution">
    <text evidence="3">The sequence shown here is derived from an EMBL/GenBank/DDBJ whole genome shotgun (WGS) entry which is preliminary data.</text>
</comment>
<dbReference type="Pfam" id="PF02120">
    <property type="entry name" value="Flg_hook"/>
    <property type="match status" value="1"/>
</dbReference>
<feature type="region of interest" description="Disordered" evidence="1">
    <location>
        <begin position="477"/>
        <end position="539"/>
    </location>
</feature>
<dbReference type="STRING" id="442562.Rumeso_04482"/>
<dbReference type="OrthoDB" id="7203912at2"/>
<dbReference type="AlphaFoldDB" id="A0A017HHT3"/>
<dbReference type="Gene3D" id="3.30.750.140">
    <property type="match status" value="1"/>
</dbReference>
<evidence type="ECO:0000313" key="3">
    <source>
        <dbReference type="EMBL" id="EYD73885.1"/>
    </source>
</evidence>
<reference evidence="3 4" key="1">
    <citation type="submission" date="2013-02" db="EMBL/GenBank/DDBJ databases">
        <authorList>
            <person name="Fiebig A."/>
            <person name="Goeker M."/>
            <person name="Klenk H.-P.P."/>
        </authorList>
    </citation>
    <scope>NUCLEOTIDE SEQUENCE [LARGE SCALE GENOMIC DNA]</scope>
    <source>
        <strain evidence="3 4">DSM 19309</strain>
    </source>
</reference>
<sequence>MPSSVVWARMAPEIPRPGGLVPSGRAMESRASPAGQDFAALVDDPGEMAPTGSKVWAVPEDGPASEAGEDRNEVEEDGLDDDEVGPGLPPAGPGLPLPEVGHPAADMEDEAEVSAPGDDQRAATWAAGGSGPLGEDLASAPRSPEGGPVGQAGTLAGGSPLAGAADEERPAGQGPGRPVASGEMPSAGPSLAEADGAGEGEGLPPGGRGPVEASRILADQSGDLGGSRAGGSKPPDGEEAGRTSIAPPAAEAKPRFDGRVALRAGTGRGVGRDASPAEARLGAEAAAGAVGPASRAQEGSIKEAVTTRRRQDPDPGLAKPGPLGTGRERQGESQEAGQPSRPAPTTSGWKEASRATVAPSHRRGVPRGGPVGGEPEAPAVLASSPGVAGPSLPASADPPVEAHRIARQVAAHPVLRAGGSAEMSLAPEELGHLRLSVETSDAGLRVVIEAARPETADLMRRHVEALRHELRQEGLGSVSVSIGGGDGQRGESAPERGPGRGWSAPSAWMAGPESAAALSPASSATARATGSSGRIDLRF</sequence>
<dbReference type="EMBL" id="AOSK01000127">
    <property type="protein sequence ID" value="EYD73885.1"/>
    <property type="molecule type" value="Genomic_DNA"/>
</dbReference>
<dbReference type="InterPro" id="IPR038610">
    <property type="entry name" value="FliK-like_C_sf"/>
</dbReference>
<feature type="region of interest" description="Disordered" evidence="1">
    <location>
        <begin position="1"/>
        <end position="401"/>
    </location>
</feature>
<feature type="compositionally biased region" description="Acidic residues" evidence="1">
    <location>
        <begin position="72"/>
        <end position="84"/>
    </location>
</feature>
<feature type="compositionally biased region" description="Low complexity" evidence="1">
    <location>
        <begin position="274"/>
        <end position="296"/>
    </location>
</feature>
<protein>
    <recommendedName>
        <fullName evidence="2">Flagellar hook-length control protein-like C-terminal domain-containing protein</fullName>
    </recommendedName>
</protein>